<gene>
    <name evidence="12" type="ORF">GCM10009550_62650</name>
</gene>
<keyword evidence="8" id="KW-0407">Ion channel</keyword>
<evidence type="ECO:0000256" key="5">
    <source>
        <dbReference type="ARBA" id="ARBA00022989"/>
    </source>
</evidence>
<evidence type="ECO:0000259" key="11">
    <source>
        <dbReference type="PROSITE" id="PS51201"/>
    </source>
</evidence>
<comment type="caution">
    <text evidence="12">The sequence shown here is derived from an EMBL/GenBank/DDBJ whole genome shotgun (WGS) entry which is preliminary data.</text>
</comment>
<comment type="subcellular location">
    <subcellularLocation>
        <location evidence="1">Endomembrane system</location>
        <topology evidence="1">Multi-pass membrane protein</topology>
    </subcellularLocation>
</comment>
<protein>
    <submittedName>
        <fullName evidence="12">Lipoprotein</fullName>
    </submittedName>
</protein>
<feature type="domain" description="RCK N-terminal" evidence="11">
    <location>
        <begin position="127"/>
        <end position="275"/>
    </location>
</feature>
<feature type="region of interest" description="Disordered" evidence="9">
    <location>
        <begin position="631"/>
        <end position="651"/>
    </location>
</feature>
<evidence type="ECO:0000256" key="7">
    <source>
        <dbReference type="ARBA" id="ARBA00023136"/>
    </source>
</evidence>
<keyword evidence="4 10" id="KW-0812">Transmembrane</keyword>
<dbReference type="InterPro" id="IPR036291">
    <property type="entry name" value="NAD(P)-bd_dom_sf"/>
</dbReference>
<dbReference type="EMBL" id="BAAAHH010000034">
    <property type="protein sequence ID" value="GAA0964539.1"/>
    <property type="molecule type" value="Genomic_DNA"/>
</dbReference>
<dbReference type="Proteomes" id="UP001500665">
    <property type="component" value="Unassembled WGS sequence"/>
</dbReference>
<name>A0ABP4CE52_9ACTN</name>
<evidence type="ECO:0000256" key="10">
    <source>
        <dbReference type="SAM" id="Phobius"/>
    </source>
</evidence>
<evidence type="ECO:0000256" key="8">
    <source>
        <dbReference type="ARBA" id="ARBA00023303"/>
    </source>
</evidence>
<evidence type="ECO:0000256" key="4">
    <source>
        <dbReference type="ARBA" id="ARBA00022692"/>
    </source>
</evidence>
<keyword evidence="3" id="KW-0813">Transport</keyword>
<dbReference type="PANTHER" id="PTHR31563:SF10">
    <property type="entry name" value="ION CHANNEL POLLUX-RELATED"/>
    <property type="match status" value="1"/>
</dbReference>
<dbReference type="PANTHER" id="PTHR31563">
    <property type="entry name" value="ION CHANNEL POLLUX-RELATED"/>
    <property type="match status" value="1"/>
</dbReference>
<dbReference type="Pfam" id="PF06241">
    <property type="entry name" value="Castor_Poll_mid"/>
    <property type="match status" value="1"/>
</dbReference>
<evidence type="ECO:0000313" key="12">
    <source>
        <dbReference type="EMBL" id="GAA0964539.1"/>
    </source>
</evidence>
<keyword evidence="7 10" id="KW-0472">Membrane</keyword>
<comment type="similarity">
    <text evidence="2">Belongs to the castor/pollux (TC 1.A.1.23) family.</text>
</comment>
<feature type="transmembrane region" description="Helical" evidence="10">
    <location>
        <begin position="84"/>
        <end position="110"/>
    </location>
</feature>
<organism evidence="12 13">
    <name type="scientific">Actinocorallia libanotica</name>
    <dbReference type="NCBI Taxonomy" id="46162"/>
    <lineage>
        <taxon>Bacteria</taxon>
        <taxon>Bacillati</taxon>
        <taxon>Actinomycetota</taxon>
        <taxon>Actinomycetes</taxon>
        <taxon>Streptosporangiales</taxon>
        <taxon>Thermomonosporaceae</taxon>
        <taxon>Actinocorallia</taxon>
    </lineage>
</organism>
<proteinExistence type="inferred from homology"/>
<reference evidence="13" key="1">
    <citation type="journal article" date="2019" name="Int. J. Syst. Evol. Microbiol.">
        <title>The Global Catalogue of Microorganisms (GCM) 10K type strain sequencing project: providing services to taxonomists for standard genome sequencing and annotation.</title>
        <authorList>
            <consortium name="The Broad Institute Genomics Platform"/>
            <consortium name="The Broad Institute Genome Sequencing Center for Infectious Disease"/>
            <person name="Wu L."/>
            <person name="Ma J."/>
        </authorList>
    </citation>
    <scope>NUCLEOTIDE SEQUENCE [LARGE SCALE GENOMIC DNA]</scope>
    <source>
        <strain evidence="13">JCM 10696</strain>
    </source>
</reference>
<dbReference type="InterPro" id="IPR003148">
    <property type="entry name" value="RCK_N"/>
</dbReference>
<dbReference type="SUPFAM" id="SSF51735">
    <property type="entry name" value="NAD(P)-binding Rossmann-fold domains"/>
    <property type="match status" value="1"/>
</dbReference>
<evidence type="ECO:0000256" key="3">
    <source>
        <dbReference type="ARBA" id="ARBA00022448"/>
    </source>
</evidence>
<keyword evidence="13" id="KW-1185">Reference proteome</keyword>
<evidence type="ECO:0000256" key="9">
    <source>
        <dbReference type="SAM" id="MobiDB-lite"/>
    </source>
</evidence>
<dbReference type="InterPro" id="IPR044849">
    <property type="entry name" value="CASTOR/POLLUX/SYM8-like"/>
</dbReference>
<evidence type="ECO:0000313" key="13">
    <source>
        <dbReference type="Proteomes" id="UP001500665"/>
    </source>
</evidence>
<dbReference type="InterPro" id="IPR010420">
    <property type="entry name" value="CASTOR/POLLUX/SYM8_dom"/>
</dbReference>
<evidence type="ECO:0000256" key="6">
    <source>
        <dbReference type="ARBA" id="ARBA00023065"/>
    </source>
</evidence>
<evidence type="ECO:0000256" key="2">
    <source>
        <dbReference type="ARBA" id="ARBA00008577"/>
    </source>
</evidence>
<dbReference type="PROSITE" id="PS51201">
    <property type="entry name" value="RCK_N"/>
    <property type="match status" value="1"/>
</dbReference>
<sequence>MGRPSWRERWRYWFDNTMARGTPALIGWLGLASAVLVLVVATLAELLAPRDSDENGRWPGLVWRSLLRTLDPGTMGDDTGTAPFLGLMLTSTVGGIFIVSALIGVLTNGLNNKIAELRKGRSRIIEQDHTVLLGWSEQVFTVLAELAEANQSRRRSCVVVLADLDKVEMEDLIRARVGDLGRTRVVCRHGNPLKVVDLELVSLDTARSVMVLSPPEEDPDIYVVKVLLSLGNRNWDRPGSRPHIVAAVQDPSNLPAARLAAGPSARVIDADDVAIRLVVQAHRQSGLSTVYTDLLDFKGHEFYLKPEPALAGTTFGEALCAYELGVPVGLRHPNGHVALNPPMDTVLTGEEEVIVLAEDDVLIKLARHRPQILREAIAEPPPPHPEPPPERTLILGWNGRGAQMVTMLDEFVRSGSVADLAARCPDPRGELGPLENLTVGYTRCDPTDREQLDELDVASYQKVIVLADADADPDHADARTLITLLHLRDIEERQGVEYSIVSEIHDDANREIAQVTRADDFVVSERLISLLLTQLSENRHIYEVFHDLLDHRGSEIYLKPAVDYLLPDAPANFATLLEAGRGRGEAVIGYRLHAAFHRAPHYGVVLNPDKTTPLTLGADDLVIVIADAGGGAKPHPDEDLQDRAASAASSS</sequence>
<keyword evidence="12" id="KW-0449">Lipoprotein</keyword>
<dbReference type="Gene3D" id="3.40.50.720">
    <property type="entry name" value="NAD(P)-binding Rossmann-like Domain"/>
    <property type="match status" value="2"/>
</dbReference>
<feature type="transmembrane region" description="Helical" evidence="10">
    <location>
        <begin position="21"/>
        <end position="44"/>
    </location>
</feature>
<keyword evidence="6" id="KW-0406">Ion transport</keyword>
<dbReference type="RefSeq" id="WP_344244910.1">
    <property type="nucleotide sequence ID" value="NZ_BAAAHH010000034.1"/>
</dbReference>
<keyword evidence="5 10" id="KW-1133">Transmembrane helix</keyword>
<evidence type="ECO:0000256" key="1">
    <source>
        <dbReference type="ARBA" id="ARBA00004127"/>
    </source>
</evidence>
<accession>A0ABP4CE52</accession>